<evidence type="ECO:0000313" key="2">
    <source>
        <dbReference type="Proteomes" id="UP001242811"/>
    </source>
</evidence>
<name>A0ABU0L272_9BACL</name>
<evidence type="ECO:0000313" key="1">
    <source>
        <dbReference type="EMBL" id="MDQ0495787.1"/>
    </source>
</evidence>
<gene>
    <name evidence="1" type="ORF">QOZ95_003970</name>
</gene>
<sequence>MDKLSIYRYDPIAITGQIDMIVDMLVEREKENKAKNK</sequence>
<dbReference type="EMBL" id="JAUSWA010000027">
    <property type="protein sequence ID" value="MDQ0495787.1"/>
    <property type="molecule type" value="Genomic_DNA"/>
</dbReference>
<dbReference type="Proteomes" id="UP001242811">
    <property type="component" value="Unassembled WGS sequence"/>
</dbReference>
<proteinExistence type="predicted"/>
<accession>A0ABU0L272</accession>
<keyword evidence="2" id="KW-1185">Reference proteome</keyword>
<reference evidence="1 2" key="1">
    <citation type="submission" date="2023-07" db="EMBL/GenBank/DDBJ databases">
        <title>Genomic Encyclopedia of Type Strains, Phase IV (KMG-IV): sequencing the most valuable type-strain genomes for metagenomic binning, comparative biology and taxonomic classification.</title>
        <authorList>
            <person name="Goeker M."/>
        </authorList>
    </citation>
    <scope>NUCLEOTIDE SEQUENCE [LARGE SCALE GENOMIC DNA]</scope>
    <source>
        <strain evidence="1 2">DSM 14914</strain>
    </source>
</reference>
<organism evidence="1 2">
    <name type="scientific">Paenibacillus brasilensis</name>
    <dbReference type="NCBI Taxonomy" id="128574"/>
    <lineage>
        <taxon>Bacteria</taxon>
        <taxon>Bacillati</taxon>
        <taxon>Bacillota</taxon>
        <taxon>Bacilli</taxon>
        <taxon>Bacillales</taxon>
        <taxon>Paenibacillaceae</taxon>
        <taxon>Paenibacillus</taxon>
    </lineage>
</organism>
<protein>
    <submittedName>
        <fullName evidence="1">Uncharacterized protein</fullName>
    </submittedName>
</protein>
<comment type="caution">
    <text evidence="1">The sequence shown here is derived from an EMBL/GenBank/DDBJ whole genome shotgun (WGS) entry which is preliminary data.</text>
</comment>